<evidence type="ECO:0000313" key="7">
    <source>
        <dbReference type="EMBL" id="GAA0934527.1"/>
    </source>
</evidence>
<evidence type="ECO:0000256" key="3">
    <source>
        <dbReference type="ARBA" id="ARBA00022964"/>
    </source>
</evidence>
<reference evidence="7 8" key="1">
    <citation type="journal article" date="2019" name="Int. J. Syst. Evol. Microbiol.">
        <title>The Global Catalogue of Microorganisms (GCM) 10K type strain sequencing project: providing services to taxonomists for standard genome sequencing and annotation.</title>
        <authorList>
            <consortium name="The Broad Institute Genomics Platform"/>
            <consortium name="The Broad Institute Genome Sequencing Center for Infectious Disease"/>
            <person name="Wu L."/>
            <person name="Ma J."/>
        </authorList>
    </citation>
    <scope>NUCLEOTIDE SEQUENCE [LARGE SCALE GENOMIC DNA]</scope>
    <source>
        <strain evidence="7 8">JCM 11444</strain>
    </source>
</reference>
<comment type="caution">
    <text evidence="7">The sequence shown here is derived from an EMBL/GenBank/DDBJ whole genome shotgun (WGS) entry which is preliminary data.</text>
</comment>
<keyword evidence="2" id="KW-0479">Metal-binding</keyword>
<dbReference type="PANTHER" id="PTHR12918:SF1">
    <property type="entry name" value="CYSTEINE DIOXYGENASE TYPE 1"/>
    <property type="match status" value="1"/>
</dbReference>
<feature type="region of interest" description="Disordered" evidence="6">
    <location>
        <begin position="192"/>
        <end position="231"/>
    </location>
</feature>
<evidence type="ECO:0000256" key="2">
    <source>
        <dbReference type="ARBA" id="ARBA00022723"/>
    </source>
</evidence>
<evidence type="ECO:0000256" key="4">
    <source>
        <dbReference type="ARBA" id="ARBA00023002"/>
    </source>
</evidence>
<sequence>MTTPTAYPSSRLLTARLGAFVGDVREAVGRGLAPDVTAYLVGERLAPHLGADDLLTPEQRAGDPDRYRQHILHAEPDGSFSIVALVWLPGQRTAIHDHVSWCVTGVHEGEEHERRYRLVPDGPGSRLIAVEDVVNPRGAVCGFAPPGDIHRVWNACGTKAISIHVYGADIARLGSSVRRVYDLPAADDRLPAAGGQLPTADDQLPTADDQLPAADDHLPAAGGHLPTADGQ</sequence>
<dbReference type="InterPro" id="IPR014710">
    <property type="entry name" value="RmlC-like_jellyroll"/>
</dbReference>
<evidence type="ECO:0008006" key="9">
    <source>
        <dbReference type="Google" id="ProtNLM"/>
    </source>
</evidence>
<gene>
    <name evidence="7" type="ORF">GCM10009575_043670</name>
</gene>
<keyword evidence="4" id="KW-0560">Oxidoreductase</keyword>
<proteinExistence type="inferred from homology"/>
<keyword evidence="5" id="KW-0408">Iron</keyword>
<dbReference type="EMBL" id="BAAAID010000027">
    <property type="protein sequence ID" value="GAA0934527.1"/>
    <property type="molecule type" value="Genomic_DNA"/>
</dbReference>
<evidence type="ECO:0000313" key="8">
    <source>
        <dbReference type="Proteomes" id="UP001500418"/>
    </source>
</evidence>
<dbReference type="InterPro" id="IPR010300">
    <property type="entry name" value="CDO_1"/>
</dbReference>
<evidence type="ECO:0000256" key="5">
    <source>
        <dbReference type="ARBA" id="ARBA00023004"/>
    </source>
</evidence>
<organism evidence="7 8">
    <name type="scientific">Streptomyces rhizosphaericus</name>
    <dbReference type="NCBI Taxonomy" id="114699"/>
    <lineage>
        <taxon>Bacteria</taxon>
        <taxon>Bacillati</taxon>
        <taxon>Actinomycetota</taxon>
        <taxon>Actinomycetes</taxon>
        <taxon>Kitasatosporales</taxon>
        <taxon>Streptomycetaceae</taxon>
        <taxon>Streptomyces</taxon>
        <taxon>Streptomyces violaceusniger group</taxon>
    </lineage>
</organism>
<dbReference type="Proteomes" id="UP001500418">
    <property type="component" value="Unassembled WGS sequence"/>
</dbReference>
<name>A0ABN1PX22_9ACTN</name>
<dbReference type="SUPFAM" id="SSF51182">
    <property type="entry name" value="RmlC-like cupins"/>
    <property type="match status" value="1"/>
</dbReference>
<keyword evidence="3" id="KW-0223">Dioxygenase</keyword>
<protein>
    <recommendedName>
        <fullName evidence="9">Cysteine dioxygenase</fullName>
    </recommendedName>
</protein>
<evidence type="ECO:0000256" key="6">
    <source>
        <dbReference type="SAM" id="MobiDB-lite"/>
    </source>
</evidence>
<evidence type="ECO:0000256" key="1">
    <source>
        <dbReference type="ARBA" id="ARBA00006622"/>
    </source>
</evidence>
<dbReference type="CDD" id="cd10548">
    <property type="entry name" value="cupin_CDO"/>
    <property type="match status" value="1"/>
</dbReference>
<dbReference type="Gene3D" id="2.60.120.10">
    <property type="entry name" value="Jelly Rolls"/>
    <property type="match status" value="1"/>
</dbReference>
<accession>A0ABN1PX22</accession>
<comment type="similarity">
    <text evidence="1">Belongs to the cysteine dioxygenase family.</text>
</comment>
<keyword evidence="8" id="KW-1185">Reference proteome</keyword>
<dbReference type="Pfam" id="PF05995">
    <property type="entry name" value="CDO_I"/>
    <property type="match status" value="1"/>
</dbReference>
<dbReference type="InterPro" id="IPR011051">
    <property type="entry name" value="RmlC_Cupin_sf"/>
</dbReference>
<dbReference type="PANTHER" id="PTHR12918">
    <property type="entry name" value="CYSTEINE DIOXYGENASE"/>
    <property type="match status" value="1"/>
</dbReference>